<accession>A0A835MGA8</accession>
<reference evidence="1 2" key="1">
    <citation type="submission" date="2020-10" db="EMBL/GenBank/DDBJ databases">
        <title>The Coptis chinensis genome and diversification of protoberbering-type alkaloids.</title>
        <authorList>
            <person name="Wang B."/>
            <person name="Shu S."/>
            <person name="Song C."/>
            <person name="Liu Y."/>
        </authorList>
    </citation>
    <scope>NUCLEOTIDE SEQUENCE [LARGE SCALE GENOMIC DNA]</scope>
    <source>
        <strain evidence="1">HL-2020</strain>
        <tissue evidence="1">Leaf</tissue>
    </source>
</reference>
<protein>
    <submittedName>
        <fullName evidence="1">Uncharacterized protein</fullName>
    </submittedName>
</protein>
<dbReference type="OrthoDB" id="4726at2759"/>
<dbReference type="Proteomes" id="UP000631114">
    <property type="component" value="Unassembled WGS sequence"/>
</dbReference>
<organism evidence="1 2">
    <name type="scientific">Coptis chinensis</name>
    <dbReference type="NCBI Taxonomy" id="261450"/>
    <lineage>
        <taxon>Eukaryota</taxon>
        <taxon>Viridiplantae</taxon>
        <taxon>Streptophyta</taxon>
        <taxon>Embryophyta</taxon>
        <taxon>Tracheophyta</taxon>
        <taxon>Spermatophyta</taxon>
        <taxon>Magnoliopsida</taxon>
        <taxon>Ranunculales</taxon>
        <taxon>Ranunculaceae</taxon>
        <taxon>Coptidoideae</taxon>
        <taxon>Coptis</taxon>
    </lineage>
</organism>
<evidence type="ECO:0000313" key="2">
    <source>
        <dbReference type="Proteomes" id="UP000631114"/>
    </source>
</evidence>
<comment type="caution">
    <text evidence="1">The sequence shown here is derived from an EMBL/GenBank/DDBJ whole genome shotgun (WGS) entry which is preliminary data.</text>
</comment>
<sequence>MEHHSTSRVLASAGVGSAFSNTKHHTDIQVSDINGSAEVEFCSIKLPVSVSVFERIFFRQSIGSMLWDLLLKFVDHSRKRICPSYPKDVYTRGCDGVVNDKHRVRMLKGLQSHAKGNDNILCNDEKEYYSVTFAPQLVSSDDIEVSKGSQCRST</sequence>
<gene>
    <name evidence="1" type="ORF">IFM89_032597</name>
</gene>
<name>A0A835MGA8_9MAGN</name>
<evidence type="ECO:0000313" key="1">
    <source>
        <dbReference type="EMBL" id="KAF9622676.1"/>
    </source>
</evidence>
<proteinExistence type="predicted"/>
<dbReference type="AlphaFoldDB" id="A0A835MGA8"/>
<dbReference type="EMBL" id="JADFTS010000002">
    <property type="protein sequence ID" value="KAF9622676.1"/>
    <property type="molecule type" value="Genomic_DNA"/>
</dbReference>
<keyword evidence="2" id="KW-1185">Reference proteome</keyword>